<dbReference type="Gene3D" id="3.30.70.1230">
    <property type="entry name" value="Nucleotide cyclase"/>
    <property type="match status" value="1"/>
</dbReference>
<evidence type="ECO:0000256" key="2">
    <source>
        <dbReference type="SAM" id="Phobius"/>
    </source>
</evidence>
<keyword evidence="2" id="KW-1133">Transmembrane helix</keyword>
<feature type="domain" description="Guanylate cyclase" evidence="3">
    <location>
        <begin position="1"/>
        <end position="102"/>
    </location>
</feature>
<dbReference type="Gene3D" id="1.25.40.10">
    <property type="entry name" value="Tetratricopeptide repeat domain"/>
    <property type="match status" value="1"/>
</dbReference>
<dbReference type="PROSITE" id="PS50125">
    <property type="entry name" value="GUANYLATE_CYCLASE_2"/>
    <property type="match status" value="1"/>
</dbReference>
<keyword evidence="2" id="KW-0812">Transmembrane</keyword>
<dbReference type="PANTHER" id="PTHR43081">
    <property type="entry name" value="ADENYLATE CYCLASE, TERMINAL-DIFFERENTIATION SPECIFIC-RELATED"/>
    <property type="match status" value="1"/>
</dbReference>
<gene>
    <name evidence="4" type="ORF">H9Q16_12110</name>
</gene>
<comment type="caution">
    <text evidence="4">The sequence shown here is derived from an EMBL/GenBank/DDBJ whole genome shotgun (WGS) entry which is preliminary data.</text>
</comment>
<organism evidence="4 5">
    <name type="scientific">Sulfitobacter aestuariivivens</name>
    <dbReference type="NCBI Taxonomy" id="2766981"/>
    <lineage>
        <taxon>Bacteria</taxon>
        <taxon>Pseudomonadati</taxon>
        <taxon>Pseudomonadota</taxon>
        <taxon>Alphaproteobacteria</taxon>
        <taxon>Rhodobacterales</taxon>
        <taxon>Roseobacteraceae</taxon>
        <taxon>Sulfitobacter</taxon>
    </lineage>
</organism>
<dbReference type="PANTHER" id="PTHR43081:SF19">
    <property type="entry name" value="PH-SENSITIVE ADENYLATE CYCLASE RV1264"/>
    <property type="match status" value="1"/>
</dbReference>
<keyword evidence="5" id="KW-1185">Reference proteome</keyword>
<dbReference type="EMBL" id="JACTAG010000002">
    <property type="protein sequence ID" value="MBD3664670.1"/>
    <property type="molecule type" value="Genomic_DNA"/>
</dbReference>
<dbReference type="InterPro" id="IPR050697">
    <property type="entry name" value="Adenylyl/Guanylyl_Cyclase_3/4"/>
</dbReference>
<proteinExistence type="predicted"/>
<dbReference type="AlphaFoldDB" id="A0A927D439"/>
<dbReference type="SUPFAM" id="SSF48452">
    <property type="entry name" value="TPR-like"/>
    <property type="match status" value="1"/>
</dbReference>
<dbReference type="GO" id="GO:0035556">
    <property type="term" value="P:intracellular signal transduction"/>
    <property type="evidence" value="ECO:0007669"/>
    <property type="project" value="InterPro"/>
</dbReference>
<evidence type="ECO:0000256" key="1">
    <source>
        <dbReference type="PROSITE-ProRule" id="PRU00339"/>
    </source>
</evidence>
<reference evidence="4" key="1">
    <citation type="submission" date="2020-08" db="EMBL/GenBank/DDBJ databases">
        <title>Sulfitobacter aestuariivivens sp. nov., isolated from a tidal flat.</title>
        <authorList>
            <person name="Park S."/>
            <person name="Yoon J.-H."/>
        </authorList>
    </citation>
    <scope>NUCLEOTIDE SEQUENCE</scope>
    <source>
        <strain evidence="4">TSTF-M16</strain>
    </source>
</reference>
<dbReference type="SMART" id="SM00028">
    <property type="entry name" value="TPR"/>
    <property type="match status" value="4"/>
</dbReference>
<name>A0A927D439_9RHOB</name>
<dbReference type="Pfam" id="PF00211">
    <property type="entry name" value="Guanylate_cyc"/>
    <property type="match status" value="1"/>
</dbReference>
<evidence type="ECO:0000313" key="4">
    <source>
        <dbReference type="EMBL" id="MBD3664670.1"/>
    </source>
</evidence>
<dbReference type="PROSITE" id="PS50005">
    <property type="entry name" value="TPR"/>
    <property type="match status" value="1"/>
</dbReference>
<keyword evidence="2" id="KW-0472">Membrane</keyword>
<protein>
    <recommendedName>
        <fullName evidence="3">Guanylate cyclase domain-containing protein</fullName>
    </recommendedName>
</protein>
<dbReference type="InterPro" id="IPR019734">
    <property type="entry name" value="TPR_rpt"/>
</dbReference>
<evidence type="ECO:0000313" key="5">
    <source>
        <dbReference type="Proteomes" id="UP000635142"/>
    </source>
</evidence>
<accession>A0A927D439</accession>
<dbReference type="CDD" id="cd07302">
    <property type="entry name" value="CHD"/>
    <property type="match status" value="1"/>
</dbReference>
<dbReference type="GO" id="GO:0004016">
    <property type="term" value="F:adenylate cyclase activity"/>
    <property type="evidence" value="ECO:0007669"/>
    <property type="project" value="UniProtKB-ARBA"/>
</dbReference>
<evidence type="ECO:0000259" key="3">
    <source>
        <dbReference type="PROSITE" id="PS50125"/>
    </source>
</evidence>
<dbReference type="InterPro" id="IPR011990">
    <property type="entry name" value="TPR-like_helical_dom_sf"/>
</dbReference>
<dbReference type="Proteomes" id="UP000635142">
    <property type="component" value="Unassembled WGS sequence"/>
</dbReference>
<dbReference type="InterPro" id="IPR001054">
    <property type="entry name" value="A/G_cyclase"/>
</dbReference>
<keyword evidence="1" id="KW-0802">TPR repeat</keyword>
<feature type="repeat" description="TPR" evidence="1">
    <location>
        <begin position="439"/>
        <end position="472"/>
    </location>
</feature>
<sequence length="603" mass="66035">MATDEVRTHARLIEWRDLINRHLVEYRGRIVGTAGDAILAVFDSVVDALSAAVAIQDALAEKNKTVPLAEQLRFRIGLNLGDIIVDGDDIFGNGVNVAARVEALADPGGIAVTSAVRDQIGNKLELHFEDKGTHQVKNIDAPLHVYAVQKSTGGIAPAKPRKRRARGIVALLTLVAFTTALVGWWVFNSSTVGTTQATQTSAPIGTTVPVKSARPTIAVLPFENRGGQGDQSYFSDGVTEDVIASLGRFSGLLVLSWSAVEPLKNPVGSALERATELGATYVVSGSVQRSEDMIRLSVQLTEASTGVLIWSDRYDEDILDLFEVQDRLTRQIVAALAVRVTQAEEARVAVAPTNSLTAYDLVLRGRDFMREISLKANDDARDHFERAIEMDKSYAVAFAELGYTYLNDLKFGWTQWPQGAWDAARDNADQAINLDPFNSRAYSLKAAVLKYSGQLSEAERLIDKSLSLNPNNAQSHAERCSILMFSGKSEEALTSAEMAMAIDPYPRSDEINCPMFSYYVTGQFQKVIELAKRFPLVSNEEATSLFVRAAAHAMLDQDAEAAELVAEGYSRYPFFDANNFAQIFSSEDQRRILLEGMRKAGLN</sequence>
<dbReference type="GO" id="GO:0006171">
    <property type="term" value="P:cAMP biosynthetic process"/>
    <property type="evidence" value="ECO:0007669"/>
    <property type="project" value="TreeGrafter"/>
</dbReference>
<dbReference type="SUPFAM" id="SSF55073">
    <property type="entry name" value="Nucleotide cyclase"/>
    <property type="match status" value="1"/>
</dbReference>
<feature type="transmembrane region" description="Helical" evidence="2">
    <location>
        <begin position="168"/>
        <end position="187"/>
    </location>
</feature>
<dbReference type="Gene3D" id="3.40.50.10070">
    <property type="entry name" value="TolB, N-terminal domain"/>
    <property type="match status" value="1"/>
</dbReference>
<dbReference type="InterPro" id="IPR029787">
    <property type="entry name" value="Nucleotide_cyclase"/>
</dbReference>